<evidence type="ECO:0000313" key="2">
    <source>
        <dbReference type="EMBL" id="KYN27456.1"/>
    </source>
</evidence>
<feature type="compositionally biased region" description="Low complexity" evidence="1">
    <location>
        <begin position="81"/>
        <end position="91"/>
    </location>
</feature>
<accession>A0A151JMP0</accession>
<dbReference type="Proteomes" id="UP000078492">
    <property type="component" value="Unassembled WGS sequence"/>
</dbReference>
<name>A0A151JMP0_9HYME</name>
<proteinExistence type="predicted"/>
<organism evidence="2 3">
    <name type="scientific">Trachymyrmex cornetzi</name>
    <dbReference type="NCBI Taxonomy" id="471704"/>
    <lineage>
        <taxon>Eukaryota</taxon>
        <taxon>Metazoa</taxon>
        <taxon>Ecdysozoa</taxon>
        <taxon>Arthropoda</taxon>
        <taxon>Hexapoda</taxon>
        <taxon>Insecta</taxon>
        <taxon>Pterygota</taxon>
        <taxon>Neoptera</taxon>
        <taxon>Endopterygota</taxon>
        <taxon>Hymenoptera</taxon>
        <taxon>Apocrita</taxon>
        <taxon>Aculeata</taxon>
        <taxon>Formicoidea</taxon>
        <taxon>Formicidae</taxon>
        <taxon>Myrmicinae</taxon>
        <taxon>Trachymyrmex</taxon>
    </lineage>
</organism>
<dbReference type="AlphaFoldDB" id="A0A151JMP0"/>
<gene>
    <name evidence="2" type="ORF">ALC57_03165</name>
</gene>
<evidence type="ECO:0000313" key="3">
    <source>
        <dbReference type="Proteomes" id="UP000078492"/>
    </source>
</evidence>
<evidence type="ECO:0000256" key="1">
    <source>
        <dbReference type="SAM" id="MobiDB-lite"/>
    </source>
</evidence>
<feature type="region of interest" description="Disordered" evidence="1">
    <location>
        <begin position="72"/>
        <end position="92"/>
    </location>
</feature>
<keyword evidence="3" id="KW-1185">Reference proteome</keyword>
<reference evidence="2 3" key="1">
    <citation type="submission" date="2015-09" db="EMBL/GenBank/DDBJ databases">
        <title>Trachymyrmex cornetzi WGS genome.</title>
        <authorList>
            <person name="Nygaard S."/>
            <person name="Hu H."/>
            <person name="Boomsma J."/>
            <person name="Zhang G."/>
        </authorList>
    </citation>
    <scope>NUCLEOTIDE SEQUENCE [LARGE SCALE GENOMIC DNA]</scope>
    <source>
        <strain evidence="2">Tcor2-1</strain>
        <tissue evidence="2">Whole body</tissue>
    </source>
</reference>
<protein>
    <submittedName>
        <fullName evidence="2">Uncharacterized protein</fullName>
    </submittedName>
</protein>
<dbReference type="EMBL" id="KQ978931">
    <property type="protein sequence ID" value="KYN27456.1"/>
    <property type="molecule type" value="Genomic_DNA"/>
</dbReference>
<sequence>MTRESRENLSRNSSGASSTTTFQLDKLVFRSSLNRTCAGRREREREYSCGDDDLRGGRLVVGRKKRKRWQCGNFPLPSRPSPSSTTTSPTRDGVTACTARLQLFIEYAFCLYLLFGIDARRHRRAAATAALHFAFMIFRRSKCGTAASST</sequence>